<gene>
    <name evidence="1" type="ORF">E2C01_066108</name>
</gene>
<name>A0A5B7HSZ8_PORTR</name>
<dbReference type="EMBL" id="VSRR010033621">
    <property type="protein sequence ID" value="MPC71818.1"/>
    <property type="molecule type" value="Genomic_DNA"/>
</dbReference>
<reference evidence="1 2" key="1">
    <citation type="submission" date="2019-05" db="EMBL/GenBank/DDBJ databases">
        <title>Another draft genome of Portunus trituberculatus and its Hox gene families provides insights of decapod evolution.</title>
        <authorList>
            <person name="Jeong J.-H."/>
            <person name="Song I."/>
            <person name="Kim S."/>
            <person name="Choi T."/>
            <person name="Kim D."/>
            <person name="Ryu S."/>
            <person name="Kim W."/>
        </authorList>
    </citation>
    <scope>NUCLEOTIDE SEQUENCE [LARGE SCALE GENOMIC DNA]</scope>
    <source>
        <tissue evidence="1">Muscle</tissue>
    </source>
</reference>
<dbReference type="AlphaFoldDB" id="A0A5B7HSZ8"/>
<protein>
    <submittedName>
        <fullName evidence="1">Uncharacterized protein</fullName>
    </submittedName>
</protein>
<proteinExistence type="predicted"/>
<evidence type="ECO:0000313" key="1">
    <source>
        <dbReference type="EMBL" id="MPC71818.1"/>
    </source>
</evidence>
<accession>A0A5B7HSZ8</accession>
<sequence length="62" mass="6994">MRTSHFKKGSHMLRMFVHDKAETSLPKHPSLDTQPFSIGRLLLEDPSSGWLRCPLAAYVGTI</sequence>
<comment type="caution">
    <text evidence="1">The sequence shown here is derived from an EMBL/GenBank/DDBJ whole genome shotgun (WGS) entry which is preliminary data.</text>
</comment>
<evidence type="ECO:0000313" key="2">
    <source>
        <dbReference type="Proteomes" id="UP000324222"/>
    </source>
</evidence>
<keyword evidence="2" id="KW-1185">Reference proteome</keyword>
<dbReference type="Proteomes" id="UP000324222">
    <property type="component" value="Unassembled WGS sequence"/>
</dbReference>
<organism evidence="1 2">
    <name type="scientific">Portunus trituberculatus</name>
    <name type="common">Swimming crab</name>
    <name type="synonym">Neptunus trituberculatus</name>
    <dbReference type="NCBI Taxonomy" id="210409"/>
    <lineage>
        <taxon>Eukaryota</taxon>
        <taxon>Metazoa</taxon>
        <taxon>Ecdysozoa</taxon>
        <taxon>Arthropoda</taxon>
        <taxon>Crustacea</taxon>
        <taxon>Multicrustacea</taxon>
        <taxon>Malacostraca</taxon>
        <taxon>Eumalacostraca</taxon>
        <taxon>Eucarida</taxon>
        <taxon>Decapoda</taxon>
        <taxon>Pleocyemata</taxon>
        <taxon>Brachyura</taxon>
        <taxon>Eubrachyura</taxon>
        <taxon>Portunoidea</taxon>
        <taxon>Portunidae</taxon>
        <taxon>Portuninae</taxon>
        <taxon>Portunus</taxon>
    </lineage>
</organism>